<dbReference type="InterPro" id="IPR000551">
    <property type="entry name" value="MerR-type_HTH_dom"/>
</dbReference>
<comment type="caution">
    <text evidence="2">The sequence shown here is derived from an EMBL/GenBank/DDBJ whole genome shotgun (WGS) entry which is preliminary data.</text>
</comment>
<gene>
    <name evidence="2" type="ORF">AWH49_15195</name>
</gene>
<evidence type="ECO:0000313" key="2">
    <source>
        <dbReference type="EMBL" id="OAH60795.1"/>
    </source>
</evidence>
<dbReference type="CDD" id="cd00592">
    <property type="entry name" value="HTH_MerR-like"/>
    <property type="match status" value="1"/>
</dbReference>
<reference evidence="2 3" key="1">
    <citation type="submission" date="2016-01" db="EMBL/GenBank/DDBJ databases">
        <title>Investigation of taxonomic status of Bacillus aminovorans.</title>
        <authorList>
            <person name="Verma A."/>
            <person name="Pal Y."/>
            <person name="Krishnamurthi S."/>
        </authorList>
    </citation>
    <scope>NUCLEOTIDE SEQUENCE [LARGE SCALE GENOMIC DNA]</scope>
    <source>
        <strain evidence="2 3">DSM 1314</strain>
    </source>
</reference>
<dbReference type="GO" id="GO:0003677">
    <property type="term" value="F:DNA binding"/>
    <property type="evidence" value="ECO:0007669"/>
    <property type="project" value="InterPro"/>
</dbReference>
<dbReference type="RefSeq" id="WP_063965827.1">
    <property type="nucleotide sequence ID" value="NZ_JBCNAN010000002.1"/>
</dbReference>
<sequence length="167" mass="19102">MDEEFVKSYMTSEVAAILGVSQSTVRNYSIALEKHGYVIAKPKRSRQFVEQDVATLMRMKELRTSSKLPLNDIAEMMGTTPLAPALPSEMSDVEVQKNVASNELLATIMDEFTAMKKENAELKQEVKRNTDHINVIIHEVRRTNSMLFKALSEQPEQKKKLLFWKLK</sequence>
<protein>
    <recommendedName>
        <fullName evidence="1">HTH merR-type domain-containing protein</fullName>
    </recommendedName>
</protein>
<feature type="domain" description="HTH merR-type" evidence="1">
    <location>
        <begin position="9"/>
        <end position="77"/>
    </location>
</feature>
<dbReference type="InterPro" id="IPR009061">
    <property type="entry name" value="DNA-bd_dom_put_sf"/>
</dbReference>
<dbReference type="AlphaFoldDB" id="A0A177L6H4"/>
<organism evidence="2 3">
    <name type="scientific">Domibacillus aminovorans</name>
    <dbReference type="NCBI Taxonomy" id="29332"/>
    <lineage>
        <taxon>Bacteria</taxon>
        <taxon>Bacillati</taxon>
        <taxon>Bacillota</taxon>
        <taxon>Bacilli</taxon>
        <taxon>Bacillales</taxon>
        <taxon>Bacillaceae</taxon>
        <taxon>Domibacillus</taxon>
    </lineage>
</organism>
<dbReference type="Pfam" id="PF13411">
    <property type="entry name" value="MerR_1"/>
    <property type="match status" value="1"/>
</dbReference>
<dbReference type="Proteomes" id="UP000076935">
    <property type="component" value="Unassembled WGS sequence"/>
</dbReference>
<evidence type="ECO:0000259" key="1">
    <source>
        <dbReference type="Pfam" id="PF13411"/>
    </source>
</evidence>
<dbReference type="GO" id="GO:0006355">
    <property type="term" value="P:regulation of DNA-templated transcription"/>
    <property type="evidence" value="ECO:0007669"/>
    <property type="project" value="InterPro"/>
</dbReference>
<name>A0A177L6H4_9BACI</name>
<keyword evidence="3" id="KW-1185">Reference proteome</keyword>
<dbReference type="Gene3D" id="1.10.1660.10">
    <property type="match status" value="1"/>
</dbReference>
<dbReference type="EMBL" id="LQWY01000031">
    <property type="protein sequence ID" value="OAH60795.1"/>
    <property type="molecule type" value="Genomic_DNA"/>
</dbReference>
<proteinExistence type="predicted"/>
<dbReference type="SUPFAM" id="SSF46955">
    <property type="entry name" value="Putative DNA-binding domain"/>
    <property type="match status" value="1"/>
</dbReference>
<evidence type="ECO:0000313" key="3">
    <source>
        <dbReference type="Proteomes" id="UP000076935"/>
    </source>
</evidence>
<accession>A0A177L6H4</accession>